<name>A0A9D4FLN5_DREPO</name>
<sequence>MCCEVLQKLLSPLPPDVILTQFHDELLTGLQHDELPVRKLCLSQILRVSDISSEELTQYEDILVKLVKALADESLDVAKSASQVLTKLGSSEEGLSTLYSENLMSTIQDVLLGNDTIRFRVYETIVNISGQCEAGLRMSFQSGLLQQFLNELHKDDILVQLNCLELLSHLASSEHGLAYLKEHDVIARLETMLRSAHDEPLAGFLIPGLIKFFGCVARLYPKEVCSQNESFVATVFNNLSSPENPSMLSLAVQTVGFIGSSIEGKMALEKLGNKMDTGMRCIGKVLRESQQDIKIIILQALSCLMRLKIEDQTSELLKLTERWYNCLGSNTFSYLMSLATQPFPELRIPLLALLEALAGQMWAQNIMSDHPGFREYLLDRSTEKTKECKEWKYNLVLTLAKSPTVSEVFGPPYVVQLKVYCNQGPFFVRAQAEVAMEGDS</sequence>
<proteinExistence type="inferred from homology"/>
<dbReference type="GO" id="GO:0005829">
    <property type="term" value="C:cytosol"/>
    <property type="evidence" value="ECO:0007669"/>
    <property type="project" value="TreeGrafter"/>
</dbReference>
<dbReference type="PANTHER" id="PTHR13554:SF10">
    <property type="entry name" value="26S PROTEASOME NON-ATPASE REGULATORY SUBUNIT 5"/>
    <property type="match status" value="1"/>
</dbReference>
<keyword evidence="4" id="KW-1185">Reference proteome</keyword>
<evidence type="ECO:0000256" key="2">
    <source>
        <dbReference type="ARBA" id="ARBA00014933"/>
    </source>
</evidence>
<gene>
    <name evidence="3" type="ORF">DPMN_153929</name>
</gene>
<evidence type="ECO:0000256" key="1">
    <source>
        <dbReference type="ARBA" id="ARBA00006823"/>
    </source>
</evidence>
<dbReference type="Pfam" id="PF10508">
    <property type="entry name" value="Proteasom_PSMB"/>
    <property type="match status" value="1"/>
</dbReference>
<comment type="similarity">
    <text evidence="1">Belongs to the proteasome subunit S5B/HSM3 family.</text>
</comment>
<dbReference type="GO" id="GO:0043248">
    <property type="term" value="P:proteasome assembly"/>
    <property type="evidence" value="ECO:0007669"/>
    <property type="project" value="InterPro"/>
</dbReference>
<reference evidence="3" key="2">
    <citation type="submission" date="2020-11" db="EMBL/GenBank/DDBJ databases">
        <authorList>
            <person name="McCartney M.A."/>
            <person name="Auch B."/>
            <person name="Kono T."/>
            <person name="Mallez S."/>
            <person name="Becker A."/>
            <person name="Gohl D.M."/>
            <person name="Silverstein K.A.T."/>
            <person name="Koren S."/>
            <person name="Bechman K.B."/>
            <person name="Herman A."/>
            <person name="Abrahante J.E."/>
            <person name="Garbe J."/>
        </authorList>
    </citation>
    <scope>NUCLEOTIDE SEQUENCE</scope>
    <source>
        <strain evidence="3">Duluth1</strain>
        <tissue evidence="3">Whole animal</tissue>
    </source>
</reference>
<comment type="caution">
    <text evidence="3">The sequence shown here is derived from an EMBL/GenBank/DDBJ whole genome shotgun (WGS) entry which is preliminary data.</text>
</comment>
<accession>A0A9D4FLN5</accession>
<dbReference type="InterPro" id="IPR019538">
    <property type="entry name" value="PSMD5"/>
</dbReference>
<dbReference type="InterPro" id="IPR011989">
    <property type="entry name" value="ARM-like"/>
</dbReference>
<dbReference type="SUPFAM" id="SSF48371">
    <property type="entry name" value="ARM repeat"/>
    <property type="match status" value="1"/>
</dbReference>
<dbReference type="Proteomes" id="UP000828390">
    <property type="component" value="Unassembled WGS sequence"/>
</dbReference>
<protein>
    <recommendedName>
        <fullName evidence="2">26S proteasome non-ATPase regulatory subunit 5</fullName>
    </recommendedName>
</protein>
<dbReference type="Gene3D" id="1.25.10.10">
    <property type="entry name" value="Leucine-rich Repeat Variant"/>
    <property type="match status" value="1"/>
</dbReference>
<evidence type="ECO:0000313" key="4">
    <source>
        <dbReference type="Proteomes" id="UP000828390"/>
    </source>
</evidence>
<reference evidence="3" key="1">
    <citation type="journal article" date="2019" name="bioRxiv">
        <title>The Genome of the Zebra Mussel, Dreissena polymorpha: A Resource for Invasive Species Research.</title>
        <authorList>
            <person name="McCartney M.A."/>
            <person name="Auch B."/>
            <person name="Kono T."/>
            <person name="Mallez S."/>
            <person name="Zhang Y."/>
            <person name="Obille A."/>
            <person name="Becker A."/>
            <person name="Abrahante J.E."/>
            <person name="Garbe J."/>
            <person name="Badalamenti J.P."/>
            <person name="Herman A."/>
            <person name="Mangelson H."/>
            <person name="Liachko I."/>
            <person name="Sullivan S."/>
            <person name="Sone E.D."/>
            <person name="Koren S."/>
            <person name="Silverstein K.A.T."/>
            <person name="Beckman K.B."/>
            <person name="Gohl D.M."/>
        </authorList>
    </citation>
    <scope>NUCLEOTIDE SEQUENCE</scope>
    <source>
        <strain evidence="3">Duluth1</strain>
        <tissue evidence="3">Whole animal</tissue>
    </source>
</reference>
<dbReference type="EMBL" id="JAIWYP010000007">
    <property type="protein sequence ID" value="KAH3800296.1"/>
    <property type="molecule type" value="Genomic_DNA"/>
</dbReference>
<organism evidence="3 4">
    <name type="scientific">Dreissena polymorpha</name>
    <name type="common">Zebra mussel</name>
    <name type="synonym">Mytilus polymorpha</name>
    <dbReference type="NCBI Taxonomy" id="45954"/>
    <lineage>
        <taxon>Eukaryota</taxon>
        <taxon>Metazoa</taxon>
        <taxon>Spiralia</taxon>
        <taxon>Lophotrochozoa</taxon>
        <taxon>Mollusca</taxon>
        <taxon>Bivalvia</taxon>
        <taxon>Autobranchia</taxon>
        <taxon>Heteroconchia</taxon>
        <taxon>Euheterodonta</taxon>
        <taxon>Imparidentia</taxon>
        <taxon>Neoheterodontei</taxon>
        <taxon>Myida</taxon>
        <taxon>Dreissenoidea</taxon>
        <taxon>Dreissenidae</taxon>
        <taxon>Dreissena</taxon>
    </lineage>
</organism>
<evidence type="ECO:0000313" key="3">
    <source>
        <dbReference type="EMBL" id="KAH3800296.1"/>
    </source>
</evidence>
<dbReference type="PANTHER" id="PTHR13554">
    <property type="entry name" value="26S PROTEASOME NON-ATPASE REGULATORY SUBUNIT 5-RELATED"/>
    <property type="match status" value="1"/>
</dbReference>
<dbReference type="AlphaFoldDB" id="A0A9D4FLN5"/>
<dbReference type="InterPro" id="IPR016024">
    <property type="entry name" value="ARM-type_fold"/>
</dbReference>